<dbReference type="AlphaFoldDB" id="A0A1A9WB62"/>
<evidence type="ECO:0000313" key="3">
    <source>
        <dbReference type="Proteomes" id="UP000091820"/>
    </source>
</evidence>
<keyword evidence="1" id="KW-0472">Membrane</keyword>
<dbReference type="Proteomes" id="UP000091820">
    <property type="component" value="Unassembled WGS sequence"/>
</dbReference>
<dbReference type="VEuPathDB" id="VectorBase:GBRI012905"/>
<name>A0A1A9WB62_9MUSC</name>
<organism evidence="2 3">
    <name type="scientific">Glossina brevipalpis</name>
    <dbReference type="NCBI Taxonomy" id="37001"/>
    <lineage>
        <taxon>Eukaryota</taxon>
        <taxon>Metazoa</taxon>
        <taxon>Ecdysozoa</taxon>
        <taxon>Arthropoda</taxon>
        <taxon>Hexapoda</taxon>
        <taxon>Insecta</taxon>
        <taxon>Pterygota</taxon>
        <taxon>Neoptera</taxon>
        <taxon>Endopterygota</taxon>
        <taxon>Diptera</taxon>
        <taxon>Brachycera</taxon>
        <taxon>Muscomorpha</taxon>
        <taxon>Hippoboscoidea</taxon>
        <taxon>Glossinidae</taxon>
        <taxon>Glossina</taxon>
    </lineage>
</organism>
<feature type="transmembrane region" description="Helical" evidence="1">
    <location>
        <begin position="12"/>
        <end position="32"/>
    </location>
</feature>
<proteinExistence type="predicted"/>
<protein>
    <submittedName>
        <fullName evidence="2">Uncharacterized protein</fullName>
    </submittedName>
</protein>
<reference evidence="2" key="2">
    <citation type="submission" date="2020-05" db="UniProtKB">
        <authorList>
            <consortium name="EnsemblMetazoa"/>
        </authorList>
    </citation>
    <scope>IDENTIFICATION</scope>
    <source>
        <strain evidence="2">IAEA</strain>
    </source>
</reference>
<evidence type="ECO:0000313" key="2">
    <source>
        <dbReference type="EnsemblMetazoa" id="GBRI012905-PA"/>
    </source>
</evidence>
<reference evidence="3" key="1">
    <citation type="submission" date="2014-03" db="EMBL/GenBank/DDBJ databases">
        <authorList>
            <person name="Aksoy S."/>
            <person name="Warren W."/>
            <person name="Wilson R.K."/>
        </authorList>
    </citation>
    <scope>NUCLEOTIDE SEQUENCE [LARGE SCALE GENOMIC DNA]</scope>
    <source>
        <strain evidence="3">IAEA</strain>
    </source>
</reference>
<dbReference type="EnsemblMetazoa" id="GBRI012905-RA">
    <property type="protein sequence ID" value="GBRI012905-PA"/>
    <property type="gene ID" value="GBRI012905"/>
</dbReference>
<sequence length="143" mass="15423">MPSDDDDTKTMMLRGHTMLMMMMMMTIMIITIETTETLRLLNQSNKIVFVSPFISFSYFHNEFRDMDFAPVLLIGSKHAVNITGGEPNTAAGGTKGEKADFKGNGGEAGTCGGELVAATADANTCETSSPDNITSIVCRTSPR</sequence>
<keyword evidence="1" id="KW-0812">Transmembrane</keyword>
<keyword evidence="3" id="KW-1185">Reference proteome</keyword>
<evidence type="ECO:0000256" key="1">
    <source>
        <dbReference type="SAM" id="Phobius"/>
    </source>
</evidence>
<accession>A0A1A9WB62</accession>
<keyword evidence="1" id="KW-1133">Transmembrane helix</keyword>